<keyword evidence="9" id="KW-1185">Reference proteome</keyword>
<feature type="compositionally biased region" description="Basic and acidic residues" evidence="8">
    <location>
        <begin position="310"/>
        <end position="320"/>
    </location>
</feature>
<dbReference type="GeneID" id="117647113"/>
<dbReference type="Pfam" id="PF04006">
    <property type="entry name" value="Mpp10"/>
    <property type="match status" value="2"/>
</dbReference>
<feature type="compositionally biased region" description="Acidic residues" evidence="8">
    <location>
        <begin position="355"/>
        <end position="366"/>
    </location>
</feature>
<comment type="function">
    <text evidence="7">Involved in nucleolar processing of pre-18S ribosomal RNA.</text>
</comment>
<dbReference type="PANTHER" id="PTHR17039:SF0">
    <property type="entry name" value="U3 SMALL NUCLEOLAR RIBONUCLEOPROTEIN PROTEIN MPP10"/>
    <property type="match status" value="1"/>
</dbReference>
<feature type="compositionally biased region" description="Basic and acidic residues" evidence="8">
    <location>
        <begin position="250"/>
        <end position="277"/>
    </location>
</feature>
<feature type="compositionally biased region" description="Acidic residues" evidence="8">
    <location>
        <begin position="213"/>
        <end position="227"/>
    </location>
</feature>
<feature type="compositionally biased region" description="Basic and acidic residues" evidence="8">
    <location>
        <begin position="334"/>
        <end position="346"/>
    </location>
</feature>
<name>A0A6P8ZPQ8_THRPL</name>
<comment type="similarity">
    <text evidence="6 7">Belongs to the MPP10 family.</text>
</comment>
<protein>
    <recommendedName>
        <fullName evidence="7">U3 small nucleolar ribonucleoprotein protein MPP10</fullName>
    </recommendedName>
</protein>
<dbReference type="InterPro" id="IPR012173">
    <property type="entry name" value="Mpp10"/>
</dbReference>
<keyword evidence="2 7" id="KW-0690">Ribosome biogenesis</keyword>
<feature type="compositionally biased region" description="Basic and acidic residues" evidence="8">
    <location>
        <begin position="579"/>
        <end position="601"/>
    </location>
</feature>
<evidence type="ECO:0000313" key="10">
    <source>
        <dbReference type="RefSeq" id="XP_034244529.1"/>
    </source>
</evidence>
<feature type="region of interest" description="Disordered" evidence="8">
    <location>
        <begin position="576"/>
        <end position="632"/>
    </location>
</feature>
<dbReference type="GO" id="GO:0032040">
    <property type="term" value="C:small-subunit processome"/>
    <property type="evidence" value="ECO:0007669"/>
    <property type="project" value="TreeGrafter"/>
</dbReference>
<dbReference type="GO" id="GO:0005732">
    <property type="term" value="C:sno(s)RNA-containing ribonucleoprotein complex"/>
    <property type="evidence" value="ECO:0007669"/>
    <property type="project" value="UniProtKB-UniRule"/>
</dbReference>
<feature type="compositionally biased region" description="Acidic residues" evidence="8">
    <location>
        <begin position="129"/>
        <end position="156"/>
    </location>
</feature>
<evidence type="ECO:0000256" key="7">
    <source>
        <dbReference type="PIRNR" id="PIRNR017300"/>
    </source>
</evidence>
<feature type="compositionally biased region" description="Basic and acidic residues" evidence="8">
    <location>
        <begin position="614"/>
        <end position="624"/>
    </location>
</feature>
<evidence type="ECO:0000256" key="8">
    <source>
        <dbReference type="SAM" id="MobiDB-lite"/>
    </source>
</evidence>
<evidence type="ECO:0000313" key="9">
    <source>
        <dbReference type="Proteomes" id="UP000515158"/>
    </source>
</evidence>
<reference evidence="10" key="1">
    <citation type="submission" date="2025-08" db="UniProtKB">
        <authorList>
            <consortium name="RefSeq"/>
        </authorList>
    </citation>
    <scope>IDENTIFICATION</scope>
    <source>
        <tissue evidence="10">Total insect</tissue>
    </source>
</reference>
<dbReference type="Proteomes" id="UP000515158">
    <property type="component" value="Unplaced"/>
</dbReference>
<feature type="compositionally biased region" description="Acidic residues" evidence="8">
    <location>
        <begin position="167"/>
        <end position="199"/>
    </location>
</feature>
<dbReference type="PANTHER" id="PTHR17039">
    <property type="entry name" value="U3 SMALL NUCLEOLAR RIBONUCLEOPROTEIN PROTEIN MPP10"/>
    <property type="match status" value="1"/>
</dbReference>
<evidence type="ECO:0000256" key="2">
    <source>
        <dbReference type="ARBA" id="ARBA00022517"/>
    </source>
</evidence>
<feature type="region of interest" description="Disordered" evidence="8">
    <location>
        <begin position="116"/>
        <end position="380"/>
    </location>
</feature>
<dbReference type="OrthoDB" id="445326at2759"/>
<keyword evidence="5 7" id="KW-0687">Ribonucleoprotein</keyword>
<feature type="compositionally biased region" description="Acidic residues" evidence="8">
    <location>
        <begin position="278"/>
        <end position="309"/>
    </location>
</feature>
<keyword evidence="4 7" id="KW-0539">Nucleus</keyword>
<dbReference type="RefSeq" id="XP_034244529.1">
    <property type="nucleotide sequence ID" value="XM_034388638.1"/>
</dbReference>
<proteinExistence type="inferred from homology"/>
<evidence type="ECO:0000256" key="4">
    <source>
        <dbReference type="ARBA" id="ARBA00023242"/>
    </source>
</evidence>
<accession>A0A6P8ZPQ8</accession>
<evidence type="ECO:0000256" key="1">
    <source>
        <dbReference type="ARBA" id="ARBA00004604"/>
    </source>
</evidence>
<evidence type="ECO:0000256" key="5">
    <source>
        <dbReference type="ARBA" id="ARBA00023274"/>
    </source>
</evidence>
<evidence type="ECO:0000256" key="6">
    <source>
        <dbReference type="ARBA" id="ARBA00029455"/>
    </source>
</evidence>
<dbReference type="AlphaFoldDB" id="A0A6P8ZPQ8"/>
<organism evidence="10">
    <name type="scientific">Thrips palmi</name>
    <name type="common">Melon thrips</name>
    <dbReference type="NCBI Taxonomy" id="161013"/>
    <lineage>
        <taxon>Eukaryota</taxon>
        <taxon>Metazoa</taxon>
        <taxon>Ecdysozoa</taxon>
        <taxon>Arthropoda</taxon>
        <taxon>Hexapoda</taxon>
        <taxon>Insecta</taxon>
        <taxon>Pterygota</taxon>
        <taxon>Neoptera</taxon>
        <taxon>Paraneoptera</taxon>
        <taxon>Thysanoptera</taxon>
        <taxon>Terebrantia</taxon>
        <taxon>Thripoidea</taxon>
        <taxon>Thripidae</taxon>
        <taxon>Thrips</taxon>
    </lineage>
</organism>
<dbReference type="PIRSF" id="PIRSF017300">
    <property type="entry name" value="snoRNP_Mpp10"/>
    <property type="match status" value="1"/>
</dbReference>
<comment type="subcellular location">
    <subcellularLocation>
        <location evidence="1 7">Nucleus</location>
        <location evidence="1 7">Nucleolus</location>
    </subcellularLocation>
</comment>
<dbReference type="GO" id="GO:0034457">
    <property type="term" value="C:Mpp10 complex"/>
    <property type="evidence" value="ECO:0007669"/>
    <property type="project" value="UniProtKB-UniRule"/>
</dbReference>
<dbReference type="InParanoid" id="A0A6P8ZPQ8"/>
<dbReference type="FunCoup" id="A0A6P8ZPQ8">
    <property type="interactions" value="1461"/>
</dbReference>
<feature type="compositionally biased region" description="Basic residues" evidence="8">
    <location>
        <begin position="602"/>
        <end position="613"/>
    </location>
</feature>
<dbReference type="GO" id="GO:0006364">
    <property type="term" value="P:rRNA processing"/>
    <property type="evidence" value="ECO:0007669"/>
    <property type="project" value="UniProtKB-KW"/>
</dbReference>
<dbReference type="KEGG" id="tpal:117647113"/>
<evidence type="ECO:0000256" key="3">
    <source>
        <dbReference type="ARBA" id="ARBA00022552"/>
    </source>
</evidence>
<keyword evidence="3 7" id="KW-0698">rRNA processing</keyword>
<feature type="region of interest" description="Disordered" evidence="8">
    <location>
        <begin position="681"/>
        <end position="707"/>
    </location>
</feature>
<sequence>MAATMATTSARDSAKAKPALNYDSFTKKCETYVSANEKTARDIKCFLKALYGSVKEAETADGLSSGETLPELIIDNFDEEQIWQELELQNEARVDLFVGSVARLVAQKDRFSIDTGPAEKKLQNGDTLSEGEEEGSNEDDNEAEEDEDDIELDDDEDLRKLNNIDLNFDDDSDFSMPDGGEDDGEDDDQFAEEDGESEDYDLKPKKKSSKIPEEDEESEINESEDDEEPKKKSKSKSAPEKKKPVTPSIVDDKFFKLSEMEAFLEKEEAEDDGHSDGDSSEESVDLFEDYPSDEDDDSDENEEGDDVDGESGKRRMHYSDFFDAPEGETPQEGSKPKTKDAKAGKEKKVKFSFGSDDEGSDSDASETSDLNVPSKNEVKSSYEIRQEKLQAKIKALEDEAVSAKPWQHKGEISGAMRPENALLEEALEFDLTHRPAPVVTEETTQRLEDIIKQRIKDKAWDDVERKQKPVEAPSEFKKKLVLDQEKSKLSLAQVYEQEYLKKVAATEPESDKPDEIPKEHVEITTLVNSLFRKLDALSNFHYTPKQIAPEVKIVTNIPAINMEEVAPVATSDATLLAPEEVKAKPKGDVKSQEEKTDTDRKRERRQKKKHQKLKSRDREKREAAVAKLKPGLGNKYSKEKAVKLLEKVSKDSNVSLIDSRAGAASLKSSSAFFNQLQDEVTSQIKGKSDSKKRKNTANTMSAKRVKL</sequence>
<gene>
    <name evidence="10" type="primary">LOC117647113</name>
</gene>